<organism evidence="2 3">
    <name type="scientific">Septoria linicola</name>
    <dbReference type="NCBI Taxonomy" id="215465"/>
    <lineage>
        <taxon>Eukaryota</taxon>
        <taxon>Fungi</taxon>
        <taxon>Dikarya</taxon>
        <taxon>Ascomycota</taxon>
        <taxon>Pezizomycotina</taxon>
        <taxon>Dothideomycetes</taxon>
        <taxon>Dothideomycetidae</taxon>
        <taxon>Mycosphaerellales</taxon>
        <taxon>Mycosphaerellaceae</taxon>
        <taxon>Septoria</taxon>
    </lineage>
</organism>
<protein>
    <submittedName>
        <fullName evidence="2">AMP-dependent synthetase/ligase, AMP-binding, ANL domain-containing protein</fullName>
    </submittedName>
</protein>
<proteinExistence type="predicted"/>
<evidence type="ECO:0000259" key="1">
    <source>
        <dbReference type="Pfam" id="PF00501"/>
    </source>
</evidence>
<evidence type="ECO:0000313" key="2">
    <source>
        <dbReference type="EMBL" id="USW58387.1"/>
    </source>
</evidence>
<dbReference type="PROSITE" id="PS00455">
    <property type="entry name" value="AMP_BINDING"/>
    <property type="match status" value="1"/>
</dbReference>
<reference evidence="2" key="1">
    <citation type="submission" date="2022-06" db="EMBL/GenBank/DDBJ databases">
        <title>Complete genome sequences of two strains of the flax pathogen Septoria linicola.</title>
        <authorList>
            <person name="Lapalu N."/>
            <person name="Simon A."/>
            <person name="Demenou B."/>
            <person name="Paumier D."/>
            <person name="Guillot M.-P."/>
            <person name="Gout L."/>
            <person name="Valade R."/>
        </authorList>
    </citation>
    <scope>NUCLEOTIDE SEQUENCE</scope>
    <source>
        <strain evidence="2">SE15195</strain>
    </source>
</reference>
<sequence length="212" mass="23771">MSALIPLFKSDKSSEWHDVDHDHREKIEALAQDPVARIFSSLVLKDDSVQDITYSHFLNIIDQAATWLDANLPQPSSASDFPTFQYVGDLNLRRLALVVAGAKTGRKILMTRRYALPDVVAHLIDETNCNVFLYEPSGRDAMNPQFGDETAIRLTLPAWDSWFSASTITTYTPRPPRQRNMDDPVCVFHTSGTTGNPKSICLRYSRCVVAAI</sequence>
<evidence type="ECO:0000313" key="3">
    <source>
        <dbReference type="Proteomes" id="UP001056384"/>
    </source>
</evidence>
<dbReference type="SUPFAM" id="SSF56801">
    <property type="entry name" value="Acetyl-CoA synthetase-like"/>
    <property type="match status" value="1"/>
</dbReference>
<keyword evidence="3" id="KW-1185">Reference proteome</keyword>
<dbReference type="Proteomes" id="UP001056384">
    <property type="component" value="Chromosome 11"/>
</dbReference>
<gene>
    <name evidence="2" type="ORF">Slin15195_G117060</name>
</gene>
<feature type="domain" description="AMP-dependent synthetase/ligase" evidence="1">
    <location>
        <begin position="47"/>
        <end position="205"/>
    </location>
</feature>
<dbReference type="InterPro" id="IPR042099">
    <property type="entry name" value="ANL_N_sf"/>
</dbReference>
<dbReference type="InterPro" id="IPR000873">
    <property type="entry name" value="AMP-dep_synth/lig_dom"/>
</dbReference>
<name>A0A9Q9AYL3_9PEZI</name>
<accession>A0A9Q9AYL3</accession>
<dbReference type="EMBL" id="CP099428">
    <property type="protein sequence ID" value="USW58387.1"/>
    <property type="molecule type" value="Genomic_DNA"/>
</dbReference>
<dbReference type="Pfam" id="PF00501">
    <property type="entry name" value="AMP-binding"/>
    <property type="match status" value="1"/>
</dbReference>
<dbReference type="InterPro" id="IPR020845">
    <property type="entry name" value="AMP-binding_CS"/>
</dbReference>
<dbReference type="Gene3D" id="3.40.50.12780">
    <property type="entry name" value="N-terminal domain of ligase-like"/>
    <property type="match status" value="1"/>
</dbReference>
<dbReference type="AlphaFoldDB" id="A0A9Q9AYL3"/>